<keyword evidence="5" id="KW-1133">Transmembrane helix</keyword>
<evidence type="ECO:0000313" key="8">
    <source>
        <dbReference type="Proteomes" id="UP000762676"/>
    </source>
</evidence>
<feature type="region of interest" description="Disordered" evidence="4">
    <location>
        <begin position="711"/>
        <end position="739"/>
    </location>
</feature>
<dbReference type="Proteomes" id="UP000762676">
    <property type="component" value="Unassembled WGS sequence"/>
</dbReference>
<gene>
    <name evidence="7" type="ORF">ElyMa_004816300</name>
</gene>
<keyword evidence="5" id="KW-0812">Transmembrane</keyword>
<keyword evidence="8" id="KW-1185">Reference proteome</keyword>
<dbReference type="Pfam" id="PF00400">
    <property type="entry name" value="WD40"/>
    <property type="match status" value="1"/>
</dbReference>
<evidence type="ECO:0000259" key="6">
    <source>
        <dbReference type="Pfam" id="PF23775"/>
    </source>
</evidence>
<organism evidence="7 8">
    <name type="scientific">Elysia marginata</name>
    <dbReference type="NCBI Taxonomy" id="1093978"/>
    <lineage>
        <taxon>Eukaryota</taxon>
        <taxon>Metazoa</taxon>
        <taxon>Spiralia</taxon>
        <taxon>Lophotrochozoa</taxon>
        <taxon>Mollusca</taxon>
        <taxon>Gastropoda</taxon>
        <taxon>Heterobranchia</taxon>
        <taxon>Euthyneura</taxon>
        <taxon>Panpulmonata</taxon>
        <taxon>Sacoglossa</taxon>
        <taxon>Placobranchoidea</taxon>
        <taxon>Plakobranchidae</taxon>
        <taxon>Elysia</taxon>
    </lineage>
</organism>
<dbReference type="InterPro" id="IPR001680">
    <property type="entry name" value="WD40_rpt"/>
</dbReference>
<dbReference type="InterPro" id="IPR011047">
    <property type="entry name" value="Quinoprotein_ADH-like_sf"/>
</dbReference>
<keyword evidence="5" id="KW-0472">Membrane</keyword>
<feature type="compositionally biased region" description="Basic and acidic residues" evidence="4">
    <location>
        <begin position="728"/>
        <end position="739"/>
    </location>
</feature>
<dbReference type="PROSITE" id="PS50082">
    <property type="entry name" value="WD_REPEATS_2"/>
    <property type="match status" value="1"/>
</dbReference>
<evidence type="ECO:0000256" key="5">
    <source>
        <dbReference type="SAM" id="Phobius"/>
    </source>
</evidence>
<evidence type="ECO:0000256" key="2">
    <source>
        <dbReference type="ARBA" id="ARBA00022737"/>
    </source>
</evidence>
<dbReference type="InterPro" id="IPR019775">
    <property type="entry name" value="WD40_repeat_CS"/>
</dbReference>
<dbReference type="PROSITE" id="PS50294">
    <property type="entry name" value="WD_REPEATS_REGION"/>
    <property type="match status" value="1"/>
</dbReference>
<feature type="repeat" description="WD" evidence="3">
    <location>
        <begin position="630"/>
        <end position="672"/>
    </location>
</feature>
<feature type="transmembrane region" description="Helical" evidence="5">
    <location>
        <begin position="759"/>
        <end position="785"/>
    </location>
</feature>
<reference evidence="7 8" key="1">
    <citation type="journal article" date="2021" name="Elife">
        <title>Chloroplast acquisition without the gene transfer in kleptoplastic sea slugs, Plakobranchus ocellatus.</title>
        <authorList>
            <person name="Maeda T."/>
            <person name="Takahashi S."/>
            <person name="Yoshida T."/>
            <person name="Shimamura S."/>
            <person name="Takaki Y."/>
            <person name="Nagai Y."/>
            <person name="Toyoda A."/>
            <person name="Suzuki Y."/>
            <person name="Arimoto A."/>
            <person name="Ishii H."/>
            <person name="Satoh N."/>
            <person name="Nishiyama T."/>
            <person name="Hasebe M."/>
            <person name="Maruyama T."/>
            <person name="Minagawa J."/>
            <person name="Obokata J."/>
            <person name="Shigenobu S."/>
        </authorList>
    </citation>
    <scope>NUCLEOTIDE SEQUENCE [LARGE SCALE GENOMIC DNA]</scope>
</reference>
<dbReference type="PROSITE" id="PS00678">
    <property type="entry name" value="WD_REPEATS_1"/>
    <property type="match status" value="1"/>
</dbReference>
<dbReference type="InterPro" id="IPR056424">
    <property type="entry name" value="Beta-prop_GEMI5_2nd"/>
</dbReference>
<dbReference type="Gene3D" id="2.130.10.10">
    <property type="entry name" value="YVTN repeat-like/Quinoprotein amine dehydrogenase"/>
    <property type="match status" value="2"/>
</dbReference>
<feature type="domain" description="Gem-associated protein 5 second beta-propeller" evidence="6">
    <location>
        <begin position="376"/>
        <end position="697"/>
    </location>
</feature>
<dbReference type="GO" id="GO:0032797">
    <property type="term" value="C:SMN complex"/>
    <property type="evidence" value="ECO:0007669"/>
    <property type="project" value="TreeGrafter"/>
</dbReference>
<evidence type="ECO:0000313" key="7">
    <source>
        <dbReference type="EMBL" id="GFS10704.1"/>
    </source>
</evidence>
<evidence type="ECO:0000256" key="4">
    <source>
        <dbReference type="SAM" id="MobiDB-lite"/>
    </source>
</evidence>
<dbReference type="InterPro" id="IPR015943">
    <property type="entry name" value="WD40/YVTN_repeat-like_dom_sf"/>
</dbReference>
<evidence type="ECO:0000256" key="3">
    <source>
        <dbReference type="PROSITE-ProRule" id="PRU00221"/>
    </source>
</evidence>
<dbReference type="SMART" id="SM00320">
    <property type="entry name" value="WD40"/>
    <property type="match status" value="8"/>
</dbReference>
<comment type="caution">
    <text evidence="7">The sequence shown here is derived from an EMBL/GenBank/DDBJ whole genome shotgun (WGS) entry which is preliminary data.</text>
</comment>
<evidence type="ECO:0000256" key="1">
    <source>
        <dbReference type="ARBA" id="ARBA00022574"/>
    </source>
</evidence>
<name>A0AAV4IES8_9GAST</name>
<keyword evidence="1 3" id="KW-0853">WD repeat</keyword>
<dbReference type="GO" id="GO:0005634">
    <property type="term" value="C:nucleus"/>
    <property type="evidence" value="ECO:0007669"/>
    <property type="project" value="TreeGrafter"/>
</dbReference>
<dbReference type="InterPro" id="IPR052640">
    <property type="entry name" value="Gemin-5"/>
</dbReference>
<accession>A0AAV4IES8</accession>
<keyword evidence="2" id="KW-0677">Repeat</keyword>
<dbReference type="Pfam" id="PF23775">
    <property type="entry name" value="Beta-prop_RIG_2nd"/>
    <property type="match status" value="1"/>
</dbReference>
<dbReference type="EMBL" id="BMAT01009635">
    <property type="protein sequence ID" value="GFS10704.1"/>
    <property type="molecule type" value="Genomic_DNA"/>
</dbReference>
<dbReference type="GO" id="GO:0000387">
    <property type="term" value="P:spliceosomal snRNP assembly"/>
    <property type="evidence" value="ECO:0007669"/>
    <property type="project" value="TreeGrafter"/>
</dbReference>
<dbReference type="PANTHER" id="PTHR46362:SF1">
    <property type="entry name" value="GEM-ASSOCIATED PROTEIN 5"/>
    <property type="match status" value="1"/>
</dbReference>
<sequence>MGDFVLPPSPNWFLPSVSSGSESGLYAFGSKSEVVVYDISSNKSKEDISSQQTSVSSQDQPQLKFLALYSGHNNKVVGVCLSPDPTQWTCCSCQEDIIQLWDVRSLVTIQEVSVEIKAKLTCLSWSAADIDAVYASSDKGSVLIWDLKSSTLSSYDLSRENIMIMCIAASPHHANFAAVGYRTGMAAVVSFENGRALTLHRLRSQEAEIYSISWCPVKGEDFTKWGQTPEEEGALLAVAGRQCLRVWSSLRGKEIFSVKVHQGSVSRRETNDPPGKKNWVDVIWSKQIPHHIIFSGFQGDLFYIDIRNEKKEYVEKFVLNGINKHNRMIFNVVEAGERMCTFAVDRTMAIWDNKSKSGHISYTSFAGTVFCARVSPLDPGRIAVGAGDNNIRIWNQNNKSNPGDILHLHSGIRSKVTHVAWHPEKEGLLAYGLEDGSVGVYNTVSSKVPELSGTFHAKTVYVVCWAPALKAERGSSELQVYSVGDGTVLQHFINQSKREAVNLIEAIEGIAGKPDKPIIISELSWRFDYTVFALGRVDGSVAVYAFPSLELLCLIEIQTKLINCVCWHPLTTVQSPTLSPYSTLVAFAGNDYCISIVNLKDFLLGLKPVRKGESAAKEAAHITEGQGILPVGKSNRVTDLSWSPHQDGLLASANYDGVATVWDVRTMTQLASYKHNHGRLMTVVWSHLDSDLVMSGGTDSTFRRWRVSAQPKEVGKNKKKRKGGAKARAIDDGTKSEDTASTSDMKELVELLKSKEKQLLAQVIVVVVVVLVVVVVVVLAVALALAAEVVVGGGGVAVGGGGGEL</sequence>
<dbReference type="PANTHER" id="PTHR46362">
    <property type="entry name" value="GEM-ASSOCIATED PROTEIN 5"/>
    <property type="match status" value="1"/>
</dbReference>
<dbReference type="InterPro" id="IPR036322">
    <property type="entry name" value="WD40_repeat_dom_sf"/>
</dbReference>
<dbReference type="SUPFAM" id="SSF50978">
    <property type="entry name" value="WD40 repeat-like"/>
    <property type="match status" value="1"/>
</dbReference>
<proteinExistence type="predicted"/>
<dbReference type="GO" id="GO:0003730">
    <property type="term" value="F:mRNA 3'-UTR binding"/>
    <property type="evidence" value="ECO:0007669"/>
    <property type="project" value="TreeGrafter"/>
</dbReference>
<protein>
    <submittedName>
        <fullName evidence="7">Gem-associated protein 5-like</fullName>
    </submittedName>
</protein>
<dbReference type="AlphaFoldDB" id="A0AAV4IES8"/>
<dbReference type="SUPFAM" id="SSF50998">
    <property type="entry name" value="Quinoprotein alcohol dehydrogenase-like"/>
    <property type="match status" value="1"/>
</dbReference>